<dbReference type="OrthoDB" id="1933575at2"/>
<keyword evidence="2" id="KW-1185">Reference proteome</keyword>
<protein>
    <submittedName>
        <fullName evidence="1">Uncharacterized protein</fullName>
    </submittedName>
</protein>
<sequence>MGKYKFNTRWNEDELKCACLFGNPGCDRFKTCETLELTLNPYGDIEECMKARKYKRKKGALRQMNKDG</sequence>
<evidence type="ECO:0000313" key="1">
    <source>
        <dbReference type="EMBL" id="TCO69515.1"/>
    </source>
</evidence>
<proteinExistence type="predicted"/>
<accession>A0A4R2KS81</accession>
<comment type="caution">
    <text evidence="1">The sequence shown here is derived from an EMBL/GenBank/DDBJ whole genome shotgun (WGS) entry which is preliminary data.</text>
</comment>
<dbReference type="EMBL" id="SLWV01000031">
    <property type="protein sequence ID" value="TCO69515.1"/>
    <property type="molecule type" value="Genomic_DNA"/>
</dbReference>
<dbReference type="Proteomes" id="UP000294919">
    <property type="component" value="Unassembled WGS sequence"/>
</dbReference>
<name>A0A4R2KS81_9FIRM</name>
<reference evidence="1 2" key="1">
    <citation type="submission" date="2019-03" db="EMBL/GenBank/DDBJ databases">
        <title>Genomic Encyclopedia of Type Strains, Phase IV (KMG-IV): sequencing the most valuable type-strain genomes for metagenomic binning, comparative biology and taxonomic classification.</title>
        <authorList>
            <person name="Goeker M."/>
        </authorList>
    </citation>
    <scope>NUCLEOTIDE SEQUENCE [LARGE SCALE GENOMIC DNA]</scope>
    <source>
        <strain evidence="1 2">DSM 102940</strain>
    </source>
</reference>
<dbReference type="AlphaFoldDB" id="A0A4R2KS81"/>
<organism evidence="1 2">
    <name type="scientific">Marinisporobacter balticus</name>
    <dbReference type="NCBI Taxonomy" id="2018667"/>
    <lineage>
        <taxon>Bacteria</taxon>
        <taxon>Bacillati</taxon>
        <taxon>Bacillota</taxon>
        <taxon>Clostridia</taxon>
        <taxon>Peptostreptococcales</taxon>
        <taxon>Thermotaleaceae</taxon>
        <taxon>Marinisporobacter</taxon>
    </lineage>
</organism>
<gene>
    <name evidence="1" type="ORF">EV214_13139</name>
</gene>
<evidence type="ECO:0000313" key="2">
    <source>
        <dbReference type="Proteomes" id="UP000294919"/>
    </source>
</evidence>